<keyword evidence="4" id="KW-1185">Reference proteome</keyword>
<evidence type="ECO:0000313" key="3">
    <source>
        <dbReference type="EMBL" id="CAE7222891.1"/>
    </source>
</evidence>
<dbReference type="Gene3D" id="3.60.130.10">
    <property type="entry name" value="Clavaminate synthase-like"/>
    <property type="match status" value="1"/>
</dbReference>
<accession>A0A812K8G7</accession>
<dbReference type="GO" id="GO:0016491">
    <property type="term" value="F:oxidoreductase activity"/>
    <property type="evidence" value="ECO:0007669"/>
    <property type="project" value="UniProtKB-KW"/>
</dbReference>
<dbReference type="InterPro" id="IPR042098">
    <property type="entry name" value="TauD-like_sf"/>
</dbReference>
<dbReference type="SUPFAM" id="SSF51197">
    <property type="entry name" value="Clavaminate synthase-like"/>
    <property type="match status" value="1"/>
</dbReference>
<evidence type="ECO:0000313" key="4">
    <source>
        <dbReference type="Proteomes" id="UP000649617"/>
    </source>
</evidence>
<gene>
    <name evidence="3" type="ORF">SPIL2461_LOCUS3017</name>
</gene>
<feature type="domain" description="TauD/TfdA-like" evidence="2">
    <location>
        <begin position="13"/>
        <end position="153"/>
    </location>
</feature>
<name>A0A812K8G7_SYMPI</name>
<protein>
    <recommendedName>
        <fullName evidence="2">TauD/TfdA-like domain-containing protein</fullName>
    </recommendedName>
</protein>
<proteinExistence type="predicted"/>
<sequence length="174" mass="20021">EGFDCKWDASNRLTLTNVQPILRNHPVTGKAIWYNHINVLHGQMMPGDYARTASLWSGWERLWPMALSLYYRVLFGIYSIFYAEVDMGSTVLKENGDVFSPEEIRAMKEAIHAHTVNHAYQQNDIVMLDNHRIGHGREIYLGPKESRVIYTAWSDHYPPSWAGPEDSSSHCRQA</sequence>
<dbReference type="Proteomes" id="UP000649617">
    <property type="component" value="Unassembled WGS sequence"/>
</dbReference>
<dbReference type="AlphaFoldDB" id="A0A812K8G7"/>
<feature type="non-terminal residue" evidence="3">
    <location>
        <position position="174"/>
    </location>
</feature>
<evidence type="ECO:0000259" key="2">
    <source>
        <dbReference type="Pfam" id="PF02668"/>
    </source>
</evidence>
<dbReference type="EMBL" id="CAJNIZ010003474">
    <property type="protein sequence ID" value="CAE7222891.1"/>
    <property type="molecule type" value="Genomic_DNA"/>
</dbReference>
<evidence type="ECO:0000256" key="1">
    <source>
        <dbReference type="ARBA" id="ARBA00023002"/>
    </source>
</evidence>
<organism evidence="3 4">
    <name type="scientific">Symbiodinium pilosum</name>
    <name type="common">Dinoflagellate</name>
    <dbReference type="NCBI Taxonomy" id="2952"/>
    <lineage>
        <taxon>Eukaryota</taxon>
        <taxon>Sar</taxon>
        <taxon>Alveolata</taxon>
        <taxon>Dinophyceae</taxon>
        <taxon>Suessiales</taxon>
        <taxon>Symbiodiniaceae</taxon>
        <taxon>Symbiodinium</taxon>
    </lineage>
</organism>
<keyword evidence="1" id="KW-0560">Oxidoreductase</keyword>
<dbReference type="InterPro" id="IPR003819">
    <property type="entry name" value="TauD/TfdA-like"/>
</dbReference>
<reference evidence="3" key="1">
    <citation type="submission" date="2021-02" db="EMBL/GenBank/DDBJ databases">
        <authorList>
            <person name="Dougan E. K."/>
            <person name="Rhodes N."/>
            <person name="Thang M."/>
            <person name="Chan C."/>
        </authorList>
    </citation>
    <scope>NUCLEOTIDE SEQUENCE</scope>
</reference>
<dbReference type="OrthoDB" id="408743at2759"/>
<comment type="caution">
    <text evidence="3">The sequence shown here is derived from an EMBL/GenBank/DDBJ whole genome shotgun (WGS) entry which is preliminary data.</text>
</comment>
<dbReference type="Pfam" id="PF02668">
    <property type="entry name" value="TauD"/>
    <property type="match status" value="1"/>
</dbReference>